<dbReference type="EnsemblBacteria" id="BAG01034">
    <property type="protein sequence ID" value="BAG01034"/>
    <property type="gene ID" value="MAE_12120"/>
</dbReference>
<dbReference type="PaxDb" id="449447-MAE_12120"/>
<dbReference type="AlphaFoldDB" id="B0JSZ0"/>
<keyword evidence="1" id="KW-0472">Membrane</keyword>
<dbReference type="KEGG" id="mar:MAE_12120"/>
<dbReference type="Proteomes" id="UP000001510">
    <property type="component" value="Chromosome"/>
</dbReference>
<protein>
    <submittedName>
        <fullName evidence="2">Uncharacterized protein</fullName>
    </submittedName>
</protein>
<keyword evidence="1" id="KW-0812">Transmembrane</keyword>
<evidence type="ECO:0000313" key="2">
    <source>
        <dbReference type="EMBL" id="BAG01034.1"/>
    </source>
</evidence>
<dbReference type="HOGENOM" id="CLU_1957062_0_0_3"/>
<dbReference type="EMBL" id="AP009552">
    <property type="protein sequence ID" value="BAG01034.1"/>
    <property type="molecule type" value="Genomic_DNA"/>
</dbReference>
<dbReference type="STRING" id="449447.MAE_12120"/>
<evidence type="ECO:0000313" key="3">
    <source>
        <dbReference type="Proteomes" id="UP000001510"/>
    </source>
</evidence>
<sequence>MHGWHSYLDSATPIFSLSTHSDRILLELRDNFLRSASRRRQNWFMLEKVALNVTLQSHRSPHLWIASSIVERGFQPAIAIIYQNGTKPKIKDVLVLVAVFPVMVTITNYMSPYTKNSIFMAWWRISPP</sequence>
<accession>B0JSZ0</accession>
<gene>
    <name evidence="2" type="ordered locus">MAE_12120</name>
</gene>
<keyword evidence="3" id="KW-1185">Reference proteome</keyword>
<keyword evidence="1" id="KW-1133">Transmembrane helix</keyword>
<reference evidence="2 3" key="1">
    <citation type="journal article" date="2007" name="DNA Res.">
        <title>Complete genomic structure of the bloom-forming toxic cyanobacterium Microcystis aeruginosa NIES-843.</title>
        <authorList>
            <person name="Kaneko T."/>
            <person name="Nakajima N."/>
            <person name="Okamoto S."/>
            <person name="Suzuki I."/>
            <person name="Tanabe Y."/>
            <person name="Tamaoki M."/>
            <person name="Nakamura Y."/>
            <person name="Kasai F."/>
            <person name="Watanabe A."/>
            <person name="Kawashima K."/>
            <person name="Kishida Y."/>
            <person name="Ono A."/>
            <person name="Shimizu Y."/>
            <person name="Takahashi C."/>
            <person name="Minami C."/>
            <person name="Fujishiro T."/>
            <person name="Kohara M."/>
            <person name="Katoh M."/>
            <person name="Nakazaki N."/>
            <person name="Nakayama S."/>
            <person name="Yamada M."/>
            <person name="Tabata S."/>
            <person name="Watanabe M.M."/>
        </authorList>
    </citation>
    <scope>NUCLEOTIDE SEQUENCE [LARGE SCALE GENOMIC DNA]</scope>
    <source>
        <strain evidence="3">NIES-843 / IAM M-247</strain>
    </source>
</reference>
<proteinExistence type="predicted"/>
<feature type="transmembrane region" description="Helical" evidence="1">
    <location>
        <begin position="93"/>
        <end position="110"/>
    </location>
</feature>
<organism evidence="2 3">
    <name type="scientific">Microcystis aeruginosa (strain NIES-843 / IAM M-2473)</name>
    <dbReference type="NCBI Taxonomy" id="449447"/>
    <lineage>
        <taxon>Bacteria</taxon>
        <taxon>Bacillati</taxon>
        <taxon>Cyanobacteriota</taxon>
        <taxon>Cyanophyceae</taxon>
        <taxon>Oscillatoriophycideae</taxon>
        <taxon>Chroococcales</taxon>
        <taxon>Microcystaceae</taxon>
        <taxon>Microcystis</taxon>
    </lineage>
</organism>
<name>B0JSZ0_MICAN</name>
<evidence type="ECO:0000256" key="1">
    <source>
        <dbReference type="SAM" id="Phobius"/>
    </source>
</evidence>